<sequence length="214" mass="23410">MTMTLTRQQPSLWNRLLDKLSFSGLLAISSGSMFLHLWQTFVTKGNLELVALFVYSTWMALIALCTFLYWQETPHRQLNRLQNWLSKYGLAPIAWLVGTAIFLFDSYSLPVMAQAVPGGGGGTGPAGSAAGFFFTNIQNKATNIFSGSPQATTINPIIRFGFGVLQILFIMFIAWQVAKVIGAAREEEDWKQVAKTPLIVAAAVIGGDFAIGLV</sequence>
<evidence type="ECO:0000313" key="3">
    <source>
        <dbReference type="Proteomes" id="UP000003781"/>
    </source>
</evidence>
<organism evidence="2 3">
    <name type="scientific">Crocosphaera chwakensis CCY0110</name>
    <dbReference type="NCBI Taxonomy" id="391612"/>
    <lineage>
        <taxon>Bacteria</taxon>
        <taxon>Bacillati</taxon>
        <taxon>Cyanobacteriota</taxon>
        <taxon>Cyanophyceae</taxon>
        <taxon>Oscillatoriophycideae</taxon>
        <taxon>Chroococcales</taxon>
        <taxon>Aphanothecaceae</taxon>
        <taxon>Crocosphaera</taxon>
        <taxon>Crocosphaera chwakensis</taxon>
    </lineage>
</organism>
<keyword evidence="1" id="KW-0472">Membrane</keyword>
<dbReference type="AlphaFoldDB" id="A3IXC2"/>
<dbReference type="RefSeq" id="WP_008278028.1">
    <property type="nucleotide sequence ID" value="NZ_AAXW01000063.1"/>
</dbReference>
<reference evidence="2 3" key="1">
    <citation type="submission" date="2007-03" db="EMBL/GenBank/DDBJ databases">
        <authorList>
            <person name="Stal L."/>
            <person name="Ferriera S."/>
            <person name="Johnson J."/>
            <person name="Kravitz S."/>
            <person name="Beeson K."/>
            <person name="Sutton G."/>
            <person name="Rogers Y.-H."/>
            <person name="Friedman R."/>
            <person name="Frazier M."/>
            <person name="Venter J.C."/>
        </authorList>
    </citation>
    <scope>NUCLEOTIDE SEQUENCE [LARGE SCALE GENOMIC DNA]</scope>
    <source>
        <strain evidence="2 3">CCY0110</strain>
    </source>
</reference>
<feature type="transmembrane region" description="Helical" evidence="1">
    <location>
        <begin position="90"/>
        <end position="109"/>
    </location>
</feature>
<keyword evidence="1" id="KW-0812">Transmembrane</keyword>
<keyword evidence="1" id="KW-1133">Transmembrane helix</keyword>
<name>A3IXC2_9CHRO</name>
<feature type="transmembrane region" description="Helical" evidence="1">
    <location>
        <begin position="20"/>
        <end position="38"/>
    </location>
</feature>
<evidence type="ECO:0000313" key="2">
    <source>
        <dbReference type="EMBL" id="EAZ88865.1"/>
    </source>
</evidence>
<proteinExistence type="predicted"/>
<keyword evidence="3" id="KW-1185">Reference proteome</keyword>
<feature type="transmembrane region" description="Helical" evidence="1">
    <location>
        <begin position="50"/>
        <end position="70"/>
    </location>
</feature>
<dbReference type="Proteomes" id="UP000003781">
    <property type="component" value="Unassembled WGS sequence"/>
</dbReference>
<protein>
    <submittedName>
        <fullName evidence="2">Uncharacterized protein</fullName>
    </submittedName>
</protein>
<feature type="transmembrane region" description="Helical" evidence="1">
    <location>
        <begin position="157"/>
        <end position="175"/>
    </location>
</feature>
<dbReference type="EMBL" id="AAXW01000063">
    <property type="protein sequence ID" value="EAZ88865.1"/>
    <property type="molecule type" value="Genomic_DNA"/>
</dbReference>
<gene>
    <name evidence="2" type="ORF">CY0110_31265</name>
</gene>
<dbReference type="eggNOG" id="ENOG50317X2">
    <property type="taxonomic scope" value="Bacteria"/>
</dbReference>
<evidence type="ECO:0000256" key="1">
    <source>
        <dbReference type="SAM" id="Phobius"/>
    </source>
</evidence>
<comment type="caution">
    <text evidence="2">The sequence shown here is derived from an EMBL/GenBank/DDBJ whole genome shotgun (WGS) entry which is preliminary data.</text>
</comment>
<accession>A3IXC2</accession>